<comment type="caution">
    <text evidence="2">The sequence shown here is derived from an EMBL/GenBank/DDBJ whole genome shotgun (WGS) entry which is preliminary data.</text>
</comment>
<proteinExistence type="predicted"/>
<dbReference type="EMBL" id="QAPG01000012">
    <property type="protein sequence ID" value="TDZ39064.1"/>
    <property type="molecule type" value="Genomic_DNA"/>
</dbReference>
<feature type="compositionally biased region" description="Basic residues" evidence="1">
    <location>
        <begin position="46"/>
        <end position="59"/>
    </location>
</feature>
<protein>
    <submittedName>
        <fullName evidence="2">Uncharacterized protein</fullName>
    </submittedName>
</protein>
<evidence type="ECO:0000256" key="1">
    <source>
        <dbReference type="SAM" id="MobiDB-lite"/>
    </source>
</evidence>
<feature type="region of interest" description="Disordered" evidence="1">
    <location>
        <begin position="38"/>
        <end position="61"/>
    </location>
</feature>
<evidence type="ECO:0000313" key="2">
    <source>
        <dbReference type="EMBL" id="TDZ39064.1"/>
    </source>
</evidence>
<dbReference type="Proteomes" id="UP000295083">
    <property type="component" value="Unassembled WGS sequence"/>
</dbReference>
<reference evidence="2 3" key="1">
    <citation type="submission" date="2018-11" db="EMBL/GenBank/DDBJ databases">
        <title>Genome sequence and assembly of Colletotrichum spinosum.</title>
        <authorList>
            <person name="Gan P."/>
            <person name="Shirasu K."/>
        </authorList>
    </citation>
    <scope>NUCLEOTIDE SEQUENCE [LARGE SCALE GENOMIC DNA]</scope>
    <source>
        <strain evidence="2 3">CBS 515.97</strain>
    </source>
</reference>
<gene>
    <name evidence="2" type="ORF">C8035_v005677</name>
</gene>
<dbReference type="AlphaFoldDB" id="A0A4R8QR59"/>
<sequence length="105" mass="11573">MEARVEMSRLGGLVNSRRAALDQKRAWDRGSGYVTDGWNCQSVRQKTPRKSKEKQKKKRDWSFETLRSLGLGPCGAPVLPASPPQATADGKMKTTMAVDAVAIVR</sequence>
<evidence type="ECO:0000313" key="3">
    <source>
        <dbReference type="Proteomes" id="UP000295083"/>
    </source>
</evidence>
<name>A0A4R8QR59_9PEZI</name>
<keyword evidence="3" id="KW-1185">Reference proteome</keyword>
<organism evidence="2 3">
    <name type="scientific">Colletotrichum spinosum</name>
    <dbReference type="NCBI Taxonomy" id="1347390"/>
    <lineage>
        <taxon>Eukaryota</taxon>
        <taxon>Fungi</taxon>
        <taxon>Dikarya</taxon>
        <taxon>Ascomycota</taxon>
        <taxon>Pezizomycotina</taxon>
        <taxon>Sordariomycetes</taxon>
        <taxon>Hypocreomycetidae</taxon>
        <taxon>Glomerellales</taxon>
        <taxon>Glomerellaceae</taxon>
        <taxon>Colletotrichum</taxon>
        <taxon>Colletotrichum orbiculare species complex</taxon>
    </lineage>
</organism>
<accession>A0A4R8QR59</accession>